<evidence type="ECO:0000313" key="2">
    <source>
        <dbReference type="EMBL" id="KAJ1101535.1"/>
    </source>
</evidence>
<organism evidence="2 3">
    <name type="scientific">Pleurodeles waltl</name>
    <name type="common">Iberian ribbed newt</name>
    <dbReference type="NCBI Taxonomy" id="8319"/>
    <lineage>
        <taxon>Eukaryota</taxon>
        <taxon>Metazoa</taxon>
        <taxon>Chordata</taxon>
        <taxon>Craniata</taxon>
        <taxon>Vertebrata</taxon>
        <taxon>Euteleostomi</taxon>
        <taxon>Amphibia</taxon>
        <taxon>Batrachia</taxon>
        <taxon>Caudata</taxon>
        <taxon>Salamandroidea</taxon>
        <taxon>Salamandridae</taxon>
        <taxon>Pleurodelinae</taxon>
        <taxon>Pleurodeles</taxon>
    </lineage>
</organism>
<evidence type="ECO:0000256" key="1">
    <source>
        <dbReference type="SAM" id="MobiDB-lite"/>
    </source>
</evidence>
<feature type="region of interest" description="Disordered" evidence="1">
    <location>
        <begin position="1"/>
        <end position="28"/>
    </location>
</feature>
<comment type="caution">
    <text evidence="2">The sequence shown here is derived from an EMBL/GenBank/DDBJ whole genome shotgun (WGS) entry which is preliminary data.</text>
</comment>
<gene>
    <name evidence="2" type="ORF">NDU88_006602</name>
</gene>
<dbReference type="EMBL" id="JANPWB010000014">
    <property type="protein sequence ID" value="KAJ1101535.1"/>
    <property type="molecule type" value="Genomic_DNA"/>
</dbReference>
<evidence type="ECO:0000313" key="3">
    <source>
        <dbReference type="Proteomes" id="UP001066276"/>
    </source>
</evidence>
<dbReference type="AlphaFoldDB" id="A0AAV7MCQ2"/>
<dbReference type="Proteomes" id="UP001066276">
    <property type="component" value="Chromosome 10"/>
</dbReference>
<reference evidence="2" key="1">
    <citation type="journal article" date="2022" name="bioRxiv">
        <title>Sequencing and chromosome-scale assembly of the giantPleurodeles waltlgenome.</title>
        <authorList>
            <person name="Brown T."/>
            <person name="Elewa A."/>
            <person name="Iarovenko S."/>
            <person name="Subramanian E."/>
            <person name="Araus A.J."/>
            <person name="Petzold A."/>
            <person name="Susuki M."/>
            <person name="Suzuki K.-i.T."/>
            <person name="Hayashi T."/>
            <person name="Toyoda A."/>
            <person name="Oliveira C."/>
            <person name="Osipova E."/>
            <person name="Leigh N.D."/>
            <person name="Simon A."/>
            <person name="Yun M.H."/>
        </authorList>
    </citation>
    <scope>NUCLEOTIDE SEQUENCE</scope>
    <source>
        <strain evidence="2">20211129_DDA</strain>
        <tissue evidence="2">Liver</tissue>
    </source>
</reference>
<protein>
    <submittedName>
        <fullName evidence="2">Uncharacterized protein</fullName>
    </submittedName>
</protein>
<proteinExistence type="predicted"/>
<sequence length="70" mass="7307">MTARRTLNLNWRARETSGPQELLSGGGASPTRIEIQEDSAMALTHQDVALGLTGMGPAVAEKANIDGTAT</sequence>
<accession>A0AAV7MCQ2</accession>
<name>A0AAV7MCQ2_PLEWA</name>
<keyword evidence="3" id="KW-1185">Reference proteome</keyword>